<evidence type="ECO:0000313" key="1">
    <source>
        <dbReference type="EMBL" id="RWU03954.1"/>
    </source>
</evidence>
<dbReference type="EMBL" id="SAYW01000008">
    <property type="protein sequence ID" value="RWU03954.1"/>
    <property type="molecule type" value="Genomic_DNA"/>
</dbReference>
<dbReference type="RefSeq" id="WP_113649192.1">
    <property type="nucleotide sequence ID" value="NZ_QMHN01000008.1"/>
</dbReference>
<accession>A0A3S3R445</accession>
<name>A0A3S3R445_9SPHI</name>
<gene>
    <name evidence="1" type="ORF">DPV69_19930</name>
</gene>
<sequence>MAIGIDRAIHKRLVDGLVVLSEEESSSWREVLHELQQAYERANNMLSKAEQSAVLYNEVQSIIRIKVAAELRNRKRKTKL</sequence>
<dbReference type="AlphaFoldDB" id="A0A3S3R445"/>
<organism evidence="1 2">
    <name type="scientific">Pedobacter chitinilyticus</name>
    <dbReference type="NCBI Taxonomy" id="2233776"/>
    <lineage>
        <taxon>Bacteria</taxon>
        <taxon>Pseudomonadati</taxon>
        <taxon>Bacteroidota</taxon>
        <taxon>Sphingobacteriia</taxon>
        <taxon>Sphingobacteriales</taxon>
        <taxon>Sphingobacteriaceae</taxon>
        <taxon>Pedobacter</taxon>
    </lineage>
</organism>
<keyword evidence="2" id="KW-1185">Reference proteome</keyword>
<comment type="caution">
    <text evidence="1">The sequence shown here is derived from an EMBL/GenBank/DDBJ whole genome shotgun (WGS) entry which is preliminary data.</text>
</comment>
<protein>
    <submittedName>
        <fullName evidence="1">Uncharacterized protein</fullName>
    </submittedName>
</protein>
<dbReference type="Proteomes" id="UP000284120">
    <property type="component" value="Unassembled WGS sequence"/>
</dbReference>
<evidence type="ECO:0000313" key="2">
    <source>
        <dbReference type="Proteomes" id="UP000284120"/>
    </source>
</evidence>
<reference evidence="1 2" key="1">
    <citation type="submission" date="2018-06" db="EMBL/GenBank/DDBJ databases">
        <title>Pedobacter endophyticus sp. nov., an endophytic bacterium isolated from a leaf of Triticum aestivum.</title>
        <authorList>
            <person name="Zhang L."/>
        </authorList>
    </citation>
    <scope>NUCLEOTIDE SEQUENCE [LARGE SCALE GENOMIC DNA]</scope>
    <source>
        <strain evidence="1 2">CM134L-2</strain>
    </source>
</reference>
<proteinExistence type="predicted"/>